<protein>
    <submittedName>
        <fullName evidence="1">Uncharacterized protein</fullName>
    </submittedName>
</protein>
<organism evidence="1">
    <name type="scientific">uncultured Rubrobacteraceae bacterium</name>
    <dbReference type="NCBI Taxonomy" id="349277"/>
    <lineage>
        <taxon>Bacteria</taxon>
        <taxon>Bacillati</taxon>
        <taxon>Actinomycetota</taxon>
        <taxon>Rubrobacteria</taxon>
        <taxon>Rubrobacterales</taxon>
        <taxon>Rubrobacteraceae</taxon>
        <taxon>environmental samples</taxon>
    </lineage>
</organism>
<proteinExistence type="predicted"/>
<accession>A0A6J4R5H8</accession>
<name>A0A6J4R5H8_9ACTN</name>
<evidence type="ECO:0000313" key="1">
    <source>
        <dbReference type="EMBL" id="CAA9460716.1"/>
    </source>
</evidence>
<dbReference type="EMBL" id="CADCVE010000079">
    <property type="protein sequence ID" value="CAA9460716.1"/>
    <property type="molecule type" value="Genomic_DNA"/>
</dbReference>
<dbReference type="AlphaFoldDB" id="A0A6J4R5H8"/>
<reference evidence="1" key="1">
    <citation type="submission" date="2020-02" db="EMBL/GenBank/DDBJ databases">
        <authorList>
            <person name="Meier V. D."/>
        </authorList>
    </citation>
    <scope>NUCLEOTIDE SEQUENCE</scope>
    <source>
        <strain evidence="1">AVDCRST_MAG28</strain>
    </source>
</reference>
<gene>
    <name evidence="1" type="ORF">AVDCRST_MAG28-3129</name>
</gene>
<sequence>MRRGESLDGPAVQRSQRPESLPLIAFATPLSRASSVVCSPTGPFFRAL</sequence>